<dbReference type="Pfam" id="PF01055">
    <property type="entry name" value="Glyco_hydro_31_2nd"/>
    <property type="match status" value="1"/>
</dbReference>
<organism evidence="4">
    <name type="scientific">marine metagenome</name>
    <dbReference type="NCBI Taxonomy" id="408172"/>
    <lineage>
        <taxon>unclassified sequences</taxon>
        <taxon>metagenomes</taxon>
        <taxon>ecological metagenomes</taxon>
    </lineage>
</organism>
<comment type="similarity">
    <text evidence="1">Belongs to the glycosyl hydrolase 31 family.</text>
</comment>
<feature type="domain" description="Glycoside hydrolase family 31 TIM barrel" evidence="2">
    <location>
        <begin position="182"/>
        <end position="265"/>
    </location>
</feature>
<dbReference type="GO" id="GO:0005975">
    <property type="term" value="P:carbohydrate metabolic process"/>
    <property type="evidence" value="ECO:0007669"/>
    <property type="project" value="InterPro"/>
</dbReference>
<accession>A0A382XLN8</accession>
<dbReference type="PANTHER" id="PTHR43863">
    <property type="entry name" value="HYDROLASE, PUTATIVE (AFU_ORTHOLOGUE AFUA_1G03140)-RELATED"/>
    <property type="match status" value="1"/>
</dbReference>
<dbReference type="InterPro" id="IPR011013">
    <property type="entry name" value="Gal_mutarotase_sf_dom"/>
</dbReference>
<dbReference type="GO" id="GO:0004553">
    <property type="term" value="F:hydrolase activity, hydrolyzing O-glycosyl compounds"/>
    <property type="evidence" value="ECO:0007669"/>
    <property type="project" value="InterPro"/>
</dbReference>
<dbReference type="Pfam" id="PF13802">
    <property type="entry name" value="Gal_mutarotas_2"/>
    <property type="match status" value="1"/>
</dbReference>
<dbReference type="Gene3D" id="2.60.40.1760">
    <property type="entry name" value="glycosyl hydrolase (family 31)"/>
    <property type="match status" value="1"/>
</dbReference>
<dbReference type="PANTHER" id="PTHR43863:SF2">
    <property type="entry name" value="MALTASE-GLUCOAMYLASE"/>
    <property type="match status" value="1"/>
</dbReference>
<dbReference type="GO" id="GO:0030246">
    <property type="term" value="F:carbohydrate binding"/>
    <property type="evidence" value="ECO:0007669"/>
    <property type="project" value="InterPro"/>
</dbReference>
<proteinExistence type="inferred from homology"/>
<dbReference type="EMBL" id="UINC01168362">
    <property type="protein sequence ID" value="SVD71361.1"/>
    <property type="molecule type" value="Genomic_DNA"/>
</dbReference>
<dbReference type="AlphaFoldDB" id="A0A382XLN8"/>
<dbReference type="Gene3D" id="3.20.20.80">
    <property type="entry name" value="Glycosidases"/>
    <property type="match status" value="1"/>
</dbReference>
<dbReference type="SUPFAM" id="SSF74650">
    <property type="entry name" value="Galactose mutarotase-like"/>
    <property type="match status" value="1"/>
</dbReference>
<evidence type="ECO:0000313" key="4">
    <source>
        <dbReference type="EMBL" id="SVD71361.1"/>
    </source>
</evidence>
<feature type="non-terminal residue" evidence="4">
    <location>
        <position position="1"/>
    </location>
</feature>
<dbReference type="InterPro" id="IPR051816">
    <property type="entry name" value="Glycosyl_Hydrolase_31"/>
</dbReference>
<evidence type="ECO:0000259" key="3">
    <source>
        <dbReference type="Pfam" id="PF13802"/>
    </source>
</evidence>
<dbReference type="InterPro" id="IPR000322">
    <property type="entry name" value="Glyco_hydro_31_TIM"/>
</dbReference>
<sequence>RVDTQAHIETSDTAATIRNGKISARIRDIYTQKGHLEFFKWADKTPIPILREYDYRVHAHNPGTRRFKSVGDGLFECELHFEAQNGERLYGMGENATGRLNLKGCVIDLYQRHVKAVVPFVVSSQGYGFLWNNPSLGRAEFGNNMTRWVSRGSKQIDYYITAGDSYADLMENYTDVTGHAPEFPWWASGFWQCKLRYKTQEELLNVAREFKRRGLPLSVLVIDFRHWDITGNWKLDPRFWPDPEAMVRKLDGMGVRIMISPWTLVDEKS</sequence>
<dbReference type="InterPro" id="IPR017853">
    <property type="entry name" value="GH"/>
</dbReference>
<dbReference type="InterPro" id="IPR025887">
    <property type="entry name" value="Glyco_hydro_31_N_dom"/>
</dbReference>
<name>A0A382XLN8_9ZZZZ</name>
<gene>
    <name evidence="4" type="ORF">METZ01_LOCUS424215</name>
</gene>
<evidence type="ECO:0000256" key="1">
    <source>
        <dbReference type="ARBA" id="ARBA00007806"/>
    </source>
</evidence>
<evidence type="ECO:0000259" key="2">
    <source>
        <dbReference type="Pfam" id="PF01055"/>
    </source>
</evidence>
<dbReference type="CDD" id="cd14752">
    <property type="entry name" value="GH31_N"/>
    <property type="match status" value="1"/>
</dbReference>
<feature type="domain" description="Glycoside hydrolase family 31 N-terminal" evidence="3">
    <location>
        <begin position="8"/>
        <end position="135"/>
    </location>
</feature>
<reference evidence="4" key="1">
    <citation type="submission" date="2018-05" db="EMBL/GenBank/DDBJ databases">
        <authorList>
            <person name="Lanie J.A."/>
            <person name="Ng W.-L."/>
            <person name="Kazmierczak K.M."/>
            <person name="Andrzejewski T.M."/>
            <person name="Davidsen T.M."/>
            <person name="Wayne K.J."/>
            <person name="Tettelin H."/>
            <person name="Glass J.I."/>
            <person name="Rusch D."/>
            <person name="Podicherti R."/>
            <person name="Tsui H.-C.T."/>
            <person name="Winkler M.E."/>
        </authorList>
    </citation>
    <scope>NUCLEOTIDE SEQUENCE</scope>
</reference>
<feature type="non-terminal residue" evidence="4">
    <location>
        <position position="269"/>
    </location>
</feature>
<protein>
    <submittedName>
        <fullName evidence="4">Uncharacterized protein</fullName>
    </submittedName>
</protein>
<dbReference type="SUPFAM" id="SSF51445">
    <property type="entry name" value="(Trans)glycosidases"/>
    <property type="match status" value="1"/>
</dbReference>